<evidence type="ECO:0000256" key="4">
    <source>
        <dbReference type="SAM" id="MobiDB-lite"/>
    </source>
</evidence>
<feature type="compositionally biased region" description="Polar residues" evidence="4">
    <location>
        <begin position="19"/>
        <end position="28"/>
    </location>
</feature>
<proteinExistence type="predicted"/>
<dbReference type="Gene3D" id="1.10.10.10">
    <property type="entry name" value="Winged helix-like DNA-binding domain superfamily/Winged helix DNA-binding domain"/>
    <property type="match status" value="1"/>
</dbReference>
<name>A0A445MLB3_ENSVE</name>
<evidence type="ECO:0000256" key="2">
    <source>
        <dbReference type="ARBA" id="ARBA00022679"/>
    </source>
</evidence>
<dbReference type="InterPro" id="IPR036388">
    <property type="entry name" value="WH-like_DNA-bd_sf"/>
</dbReference>
<gene>
    <name evidence="7" type="ORF">BHM03_00046137</name>
</gene>
<dbReference type="Proteomes" id="UP000290560">
    <property type="component" value="Unassembled WGS sequence"/>
</dbReference>
<dbReference type="InterPro" id="IPR036390">
    <property type="entry name" value="WH_DNA-bd_sf"/>
</dbReference>
<dbReference type="InterPro" id="IPR012967">
    <property type="entry name" value="COMT_dimerisation"/>
</dbReference>
<accession>A0A445MLB3</accession>
<dbReference type="Gene3D" id="3.40.50.150">
    <property type="entry name" value="Vaccinia Virus protein VP39"/>
    <property type="match status" value="1"/>
</dbReference>
<feature type="domain" description="O-methyltransferase C-terminal" evidence="5">
    <location>
        <begin position="174"/>
        <end position="276"/>
    </location>
</feature>
<feature type="region of interest" description="Disordered" evidence="4">
    <location>
        <begin position="1"/>
        <end position="33"/>
    </location>
</feature>
<dbReference type="PANTHER" id="PTHR11746">
    <property type="entry name" value="O-METHYLTRANSFERASE"/>
    <property type="match status" value="1"/>
</dbReference>
<keyword evidence="3" id="KW-0949">S-adenosyl-L-methionine</keyword>
<dbReference type="SUPFAM" id="SSF53335">
    <property type="entry name" value="S-adenosyl-L-methionine-dependent methyltransferases"/>
    <property type="match status" value="1"/>
</dbReference>
<dbReference type="InterPro" id="IPR016461">
    <property type="entry name" value="COMT-like"/>
</dbReference>
<keyword evidence="2" id="KW-0808">Transferase</keyword>
<dbReference type="GO" id="GO:0032259">
    <property type="term" value="P:methylation"/>
    <property type="evidence" value="ECO:0007669"/>
    <property type="project" value="UniProtKB-KW"/>
</dbReference>
<dbReference type="PROSITE" id="PS51683">
    <property type="entry name" value="SAM_OMT_II"/>
    <property type="match status" value="1"/>
</dbReference>
<evidence type="ECO:0000256" key="1">
    <source>
        <dbReference type="ARBA" id="ARBA00022603"/>
    </source>
</evidence>
<dbReference type="InterPro" id="IPR001077">
    <property type="entry name" value="COMT_C"/>
</dbReference>
<protein>
    <recommendedName>
        <fullName evidence="8">O-methyltransferase domain-containing protein</fullName>
    </recommendedName>
</protein>
<dbReference type="FunFam" id="1.10.10.10:FF:000357">
    <property type="entry name" value="Caffeic acid 3-O-methyltransferase"/>
    <property type="match status" value="1"/>
</dbReference>
<feature type="domain" description="O-methyltransferase dimerisation" evidence="6">
    <location>
        <begin position="59"/>
        <end position="150"/>
    </location>
</feature>
<dbReference type="Pfam" id="PF08100">
    <property type="entry name" value="Dimerisation"/>
    <property type="match status" value="1"/>
</dbReference>
<evidence type="ECO:0000259" key="6">
    <source>
        <dbReference type="Pfam" id="PF08100"/>
    </source>
</evidence>
<feature type="compositionally biased region" description="Basic residues" evidence="4">
    <location>
        <begin position="1"/>
        <end position="12"/>
    </location>
</feature>
<dbReference type="Pfam" id="PF00891">
    <property type="entry name" value="Methyltransf_2"/>
    <property type="match status" value="1"/>
</dbReference>
<dbReference type="GO" id="GO:0046983">
    <property type="term" value="F:protein dimerization activity"/>
    <property type="evidence" value="ECO:0007669"/>
    <property type="project" value="InterPro"/>
</dbReference>
<organism evidence="7">
    <name type="scientific">Ensete ventricosum</name>
    <name type="common">Abyssinian banana</name>
    <name type="synonym">Musa ensete</name>
    <dbReference type="NCBI Taxonomy" id="4639"/>
    <lineage>
        <taxon>Eukaryota</taxon>
        <taxon>Viridiplantae</taxon>
        <taxon>Streptophyta</taxon>
        <taxon>Embryophyta</taxon>
        <taxon>Tracheophyta</taxon>
        <taxon>Spermatophyta</taxon>
        <taxon>Magnoliopsida</taxon>
        <taxon>Liliopsida</taxon>
        <taxon>Zingiberales</taxon>
        <taxon>Musaceae</taxon>
        <taxon>Ensete</taxon>
    </lineage>
</organism>
<dbReference type="GO" id="GO:0008171">
    <property type="term" value="F:O-methyltransferase activity"/>
    <property type="evidence" value="ECO:0007669"/>
    <property type="project" value="InterPro"/>
</dbReference>
<evidence type="ECO:0000313" key="7">
    <source>
        <dbReference type="EMBL" id="RZR74911.1"/>
    </source>
</evidence>
<reference evidence="7" key="1">
    <citation type="journal article" date="2018" name="Data Brief">
        <title>Genome sequence data from 17 accessions of Ensete ventricosum, a staple food crop for millions in Ethiopia.</title>
        <authorList>
            <person name="Yemataw Z."/>
            <person name="Muzemil S."/>
            <person name="Ambachew D."/>
            <person name="Tripathi L."/>
            <person name="Tesfaye K."/>
            <person name="Chala A."/>
            <person name="Farbos A."/>
            <person name="O'Neill P."/>
            <person name="Moore K."/>
            <person name="Grant M."/>
            <person name="Studholme D.J."/>
        </authorList>
    </citation>
    <scope>NUCLEOTIDE SEQUENCE [LARGE SCALE GENOMIC DNA]</scope>
    <source>
        <tissue evidence="7">Leaf</tissue>
    </source>
</reference>
<feature type="region of interest" description="Disordered" evidence="4">
    <location>
        <begin position="273"/>
        <end position="292"/>
    </location>
</feature>
<feature type="compositionally biased region" description="Polar residues" evidence="4">
    <location>
        <begin position="278"/>
        <end position="292"/>
    </location>
</feature>
<sequence>MQPARTRSHISQRRVPTMATATTHRSPCNSPPRKMASVKAAALQLSPEEDEEACMHAAQLVSSSVLPMTLKAAIELQLLEIIVSAGPGARLSPVDVAAQLPTTNPQAAAMVDRILRLLAAYGIVGCSVEAGPDGRPCRKYGAAPVCKYLAGNEDGVSFAALSLMNQDKVLMESWYHLKEAVLEGGIPFDKAYGMTAFEYHGTDPRFNKVFNEGMRSHSLIITKKLLQVYRGFDDVKVLVDVGGGIGATLHMITSTHPHILGINYDLPHVISDAPPLPGQTTSSTSTKQVDLA</sequence>
<dbReference type="InterPro" id="IPR029063">
    <property type="entry name" value="SAM-dependent_MTases_sf"/>
</dbReference>
<evidence type="ECO:0008006" key="8">
    <source>
        <dbReference type="Google" id="ProtNLM"/>
    </source>
</evidence>
<evidence type="ECO:0000256" key="3">
    <source>
        <dbReference type="ARBA" id="ARBA00022691"/>
    </source>
</evidence>
<dbReference type="EMBL" id="KV876455">
    <property type="protein sequence ID" value="RZR74911.1"/>
    <property type="molecule type" value="Genomic_DNA"/>
</dbReference>
<evidence type="ECO:0000259" key="5">
    <source>
        <dbReference type="Pfam" id="PF00891"/>
    </source>
</evidence>
<keyword evidence="1" id="KW-0489">Methyltransferase</keyword>
<dbReference type="SUPFAM" id="SSF46785">
    <property type="entry name" value="Winged helix' DNA-binding domain"/>
    <property type="match status" value="1"/>
</dbReference>
<dbReference type="AlphaFoldDB" id="A0A445MLB3"/>